<dbReference type="WBParaSite" id="PgR001X_g053_t01">
    <property type="protein sequence ID" value="PgR001X_g053_t01"/>
    <property type="gene ID" value="PgR001X_g053"/>
</dbReference>
<dbReference type="Proteomes" id="UP000887569">
    <property type="component" value="Unplaced"/>
</dbReference>
<keyword evidence="1" id="KW-1185">Reference proteome</keyword>
<protein>
    <submittedName>
        <fullName evidence="2">Uncharacterized protein</fullName>
    </submittedName>
</protein>
<sequence length="46" mass="5199">DLMTRFTEKAASILMELYSWTVTVSRLVCTVSTLRVENGSDEESND</sequence>
<evidence type="ECO:0000313" key="1">
    <source>
        <dbReference type="Proteomes" id="UP000887569"/>
    </source>
</evidence>
<name>A0A915A4H0_PARUN</name>
<accession>A0A915A4H0</accession>
<reference evidence="2" key="1">
    <citation type="submission" date="2022-11" db="UniProtKB">
        <authorList>
            <consortium name="WormBaseParasite"/>
        </authorList>
    </citation>
    <scope>IDENTIFICATION</scope>
</reference>
<organism evidence="1 2">
    <name type="scientific">Parascaris univalens</name>
    <name type="common">Nematode worm</name>
    <dbReference type="NCBI Taxonomy" id="6257"/>
    <lineage>
        <taxon>Eukaryota</taxon>
        <taxon>Metazoa</taxon>
        <taxon>Ecdysozoa</taxon>
        <taxon>Nematoda</taxon>
        <taxon>Chromadorea</taxon>
        <taxon>Rhabditida</taxon>
        <taxon>Spirurina</taxon>
        <taxon>Ascaridomorpha</taxon>
        <taxon>Ascaridoidea</taxon>
        <taxon>Ascarididae</taxon>
        <taxon>Parascaris</taxon>
    </lineage>
</organism>
<evidence type="ECO:0000313" key="2">
    <source>
        <dbReference type="WBParaSite" id="PgR001X_g053_t01"/>
    </source>
</evidence>
<proteinExistence type="predicted"/>
<dbReference type="AlphaFoldDB" id="A0A915A4H0"/>